<dbReference type="EMBL" id="WBVT01000003">
    <property type="protein sequence ID" value="KAB7791211.1"/>
    <property type="molecule type" value="Genomic_DNA"/>
</dbReference>
<gene>
    <name evidence="1" type="ORF">F7D09_0377</name>
</gene>
<organism evidence="1 2">
    <name type="scientific">Bifidobacterium leontopitheci</name>
    <dbReference type="NCBI Taxonomy" id="2650774"/>
    <lineage>
        <taxon>Bacteria</taxon>
        <taxon>Bacillati</taxon>
        <taxon>Actinomycetota</taxon>
        <taxon>Actinomycetes</taxon>
        <taxon>Bifidobacteriales</taxon>
        <taxon>Bifidobacteriaceae</taxon>
        <taxon>Bifidobacterium</taxon>
    </lineage>
</organism>
<comment type="caution">
    <text evidence="1">The sequence shown here is derived from an EMBL/GenBank/DDBJ whole genome shotgun (WGS) entry which is preliminary data.</text>
</comment>
<reference evidence="1 2" key="1">
    <citation type="submission" date="2019-09" db="EMBL/GenBank/DDBJ databases">
        <title>Characterization of the phylogenetic diversity of two novel species belonging to the genus Bifidobacterium: Bifidobacterium cebidarum sp. nov. and Bifidobacterium leontopitheci sp. nov.</title>
        <authorList>
            <person name="Lugli G.A."/>
            <person name="Duranti S."/>
            <person name="Milani C."/>
            <person name="Turroni F."/>
            <person name="Ventura M."/>
        </authorList>
    </citation>
    <scope>NUCLEOTIDE SEQUENCE [LARGE SCALE GENOMIC DNA]</scope>
    <source>
        <strain evidence="1 2">LMG 31471</strain>
    </source>
</reference>
<sequence>MRTHIPTERILDEAEAAGRCAVGLNDRQRRALKRRHKAGELVRPYRNVYARAAYWEGLNPIQRHFHVAAALSVLHPDWVFAGLTAAVIHGLEHGYTLHGGVTITIASSFPPSNHQYWQLRRIVVGETADDIQYVVVSGVRVTSLERTLVDCAALFPFQETLGMFDDAMRRGCNVSALPEYARILHMDSMGLERLCQYADPLSENGGESLVRALIIILGFVVPRLQYVFRNPSRPNAVYRADFMWILPDGSMIVLEFDGMDKYVMQDGLERTTIREKVHAEREREDALRGQRVRTILRLEAEDLQDLDRLRRILTEAGVPRNRQ</sequence>
<keyword evidence="2" id="KW-1185">Reference proteome</keyword>
<evidence type="ECO:0000313" key="1">
    <source>
        <dbReference type="EMBL" id="KAB7791211.1"/>
    </source>
</evidence>
<evidence type="ECO:0008006" key="3">
    <source>
        <dbReference type="Google" id="ProtNLM"/>
    </source>
</evidence>
<dbReference type="Proteomes" id="UP000441772">
    <property type="component" value="Unassembled WGS sequence"/>
</dbReference>
<name>A0A6I1GXN0_9BIFI</name>
<evidence type="ECO:0000313" key="2">
    <source>
        <dbReference type="Proteomes" id="UP000441772"/>
    </source>
</evidence>
<protein>
    <recommendedName>
        <fullName evidence="3">CTP synthase</fullName>
    </recommendedName>
</protein>
<accession>A0A6I1GXN0</accession>
<dbReference type="AlphaFoldDB" id="A0A6I1GXN0"/>
<dbReference type="RefSeq" id="WP_152233744.1">
    <property type="nucleotide sequence ID" value="NZ_JBHSKZ010000002.1"/>
</dbReference>
<proteinExistence type="predicted"/>